<proteinExistence type="inferred from homology"/>
<feature type="transmembrane region" description="Helical" evidence="3">
    <location>
        <begin position="12"/>
        <end position="30"/>
    </location>
</feature>
<dbReference type="AlphaFoldDB" id="A0AAN9TK88"/>
<reference evidence="4 5" key="1">
    <citation type="submission" date="2024-03" db="EMBL/GenBank/DDBJ databases">
        <title>Adaptation during the transition from Ophiocordyceps entomopathogen to insect associate is accompanied by gene loss and intensified selection.</title>
        <authorList>
            <person name="Ward C.M."/>
            <person name="Onetto C.A."/>
            <person name="Borneman A.R."/>
        </authorList>
    </citation>
    <scope>NUCLEOTIDE SEQUENCE [LARGE SCALE GENOMIC DNA]</scope>
    <source>
        <strain evidence="4">AWRI1</strain>
        <tissue evidence="4">Single Adult Female</tissue>
    </source>
</reference>
<dbReference type="PANTHER" id="PTHR12475">
    <property type="match status" value="1"/>
</dbReference>
<organism evidence="4 5">
    <name type="scientific">Parthenolecanium corni</name>
    <dbReference type="NCBI Taxonomy" id="536013"/>
    <lineage>
        <taxon>Eukaryota</taxon>
        <taxon>Metazoa</taxon>
        <taxon>Ecdysozoa</taxon>
        <taxon>Arthropoda</taxon>
        <taxon>Hexapoda</taxon>
        <taxon>Insecta</taxon>
        <taxon>Pterygota</taxon>
        <taxon>Neoptera</taxon>
        <taxon>Paraneoptera</taxon>
        <taxon>Hemiptera</taxon>
        <taxon>Sternorrhyncha</taxon>
        <taxon>Coccoidea</taxon>
        <taxon>Coccidae</taxon>
        <taxon>Parthenolecanium</taxon>
    </lineage>
</organism>
<comment type="similarity">
    <text evidence="1">Belongs to the THEM6 family.</text>
</comment>
<keyword evidence="5" id="KW-1185">Reference proteome</keyword>
<dbReference type="SUPFAM" id="SSF54637">
    <property type="entry name" value="Thioesterase/thiol ester dehydrase-isomerase"/>
    <property type="match status" value="1"/>
</dbReference>
<sequence length="209" mass="24751">MEYCYPDLKLVLIFILILVAYQFTDIHYFVRMGICYLQTFVRGKLGVLDTAELSSVCFTTDIDYLLFHLNNARYLRDLDFARTDFYQRTGLWRKIRDRGGAVYVGASSVRYRRFIELFASYRYTTRIVYWDRTNIYTEHRFITTADHFVRAIVHCQQKVVNCDVEEVIDELLKTSTEDAKLRQKPECPEEIKLWIQSCSVSSSKLRPKS</sequence>
<dbReference type="PANTHER" id="PTHR12475:SF11">
    <property type="entry name" value="PROTEIN THEM6"/>
    <property type="match status" value="1"/>
</dbReference>
<evidence type="ECO:0000256" key="3">
    <source>
        <dbReference type="SAM" id="Phobius"/>
    </source>
</evidence>
<dbReference type="Proteomes" id="UP001367676">
    <property type="component" value="Unassembled WGS sequence"/>
</dbReference>
<evidence type="ECO:0000313" key="4">
    <source>
        <dbReference type="EMBL" id="KAK7590543.1"/>
    </source>
</evidence>
<gene>
    <name evidence="4" type="ORF">V9T40_002156</name>
</gene>
<evidence type="ECO:0000313" key="5">
    <source>
        <dbReference type="Proteomes" id="UP001367676"/>
    </source>
</evidence>
<protein>
    <recommendedName>
        <fullName evidence="2">Protein THEM6</fullName>
    </recommendedName>
</protein>
<dbReference type="Pfam" id="PF13279">
    <property type="entry name" value="4HBT_2"/>
    <property type="match status" value="1"/>
</dbReference>
<comment type="caution">
    <text evidence="4">The sequence shown here is derived from an EMBL/GenBank/DDBJ whole genome shotgun (WGS) entry which is preliminary data.</text>
</comment>
<dbReference type="InterPro" id="IPR029069">
    <property type="entry name" value="HotDog_dom_sf"/>
</dbReference>
<name>A0AAN9TK88_9HEMI</name>
<keyword evidence="3" id="KW-0812">Transmembrane</keyword>
<evidence type="ECO:0000256" key="1">
    <source>
        <dbReference type="ARBA" id="ARBA00038228"/>
    </source>
</evidence>
<dbReference type="InterPro" id="IPR051490">
    <property type="entry name" value="THEM6_lcsJ_thioesterase"/>
</dbReference>
<dbReference type="CDD" id="cd00586">
    <property type="entry name" value="4HBT"/>
    <property type="match status" value="1"/>
</dbReference>
<keyword evidence="3" id="KW-0472">Membrane</keyword>
<evidence type="ECO:0000256" key="2">
    <source>
        <dbReference type="ARBA" id="ARBA00041112"/>
    </source>
</evidence>
<accession>A0AAN9TK88</accession>
<dbReference type="Gene3D" id="3.10.129.10">
    <property type="entry name" value="Hotdog Thioesterase"/>
    <property type="match status" value="1"/>
</dbReference>
<keyword evidence="3" id="KW-1133">Transmembrane helix</keyword>
<dbReference type="EMBL" id="JBBCAQ010000022">
    <property type="protein sequence ID" value="KAK7590543.1"/>
    <property type="molecule type" value="Genomic_DNA"/>
</dbReference>